<dbReference type="GO" id="GO:0015074">
    <property type="term" value="P:DNA integration"/>
    <property type="evidence" value="ECO:0007669"/>
    <property type="project" value="InterPro"/>
</dbReference>
<evidence type="ECO:0000256" key="1">
    <source>
        <dbReference type="ARBA" id="ARBA00023172"/>
    </source>
</evidence>
<reference evidence="3" key="1">
    <citation type="submission" date="2016-10" db="EMBL/GenBank/DDBJ databases">
        <authorList>
            <person name="Varghese N."/>
            <person name="Submissions S."/>
        </authorList>
    </citation>
    <scope>NUCLEOTIDE SEQUENCE [LARGE SCALE GENOMIC DNA]</scope>
    <source>
        <strain evidence="3">DSM 15718</strain>
    </source>
</reference>
<accession>A0A1H3D0Z6</accession>
<keyword evidence="1" id="KW-0233">DNA recombination</keyword>
<sequence length="457" mass="53938">MYKSTHPIEEFITFDDSFNSCFQNLEVIRGSNDLMIHRIILVLSLATGLEMKYVFNIKWKELLMLGTENNAVVKDELRVRKYYIPIHPKVKFLLSDLYCKLDYPSLELEIINTIPLRLGTDRLSEWILRASASDHLNEINKINVKHLNVFNFEIFSQILFGRKVFAVNGYTNDISKFLKLHFKFRTNKELFFFLGYRSKDEIQYSLNNINLDANGTLILLEDKNFNDGYPFQKFTAFSKFLESELIAYKGPVTNSIRLLLLISLYNGIRPSRLLSLKWHEVIHVNQEERTIQIKKSPIFENQKIKIYAEFRKNLLEHYVHTMQTTQNVIFYSKSRGRKTYSTIPNLEDNVFISNKYNPLTQPSLSREIKKALQNLKFPHAEKVTSTSTVIMYGRRIMEIKGDHKPTIQKLKEHFNFKSKKELFDFLHLTGSREKDKEIYNFKGKVRKNIFEGILYDF</sequence>
<organism evidence="2 3">
    <name type="scientific">Flavobacterium degerlachei</name>
    <dbReference type="NCBI Taxonomy" id="229203"/>
    <lineage>
        <taxon>Bacteria</taxon>
        <taxon>Pseudomonadati</taxon>
        <taxon>Bacteroidota</taxon>
        <taxon>Flavobacteriia</taxon>
        <taxon>Flavobacteriales</taxon>
        <taxon>Flavobacteriaceae</taxon>
        <taxon>Flavobacterium</taxon>
    </lineage>
</organism>
<evidence type="ECO:0000313" key="3">
    <source>
        <dbReference type="Proteomes" id="UP000198569"/>
    </source>
</evidence>
<dbReference type="SUPFAM" id="SSF56349">
    <property type="entry name" value="DNA breaking-rejoining enzymes"/>
    <property type="match status" value="1"/>
</dbReference>
<name>A0A1H3D0Z6_9FLAO</name>
<keyword evidence="3" id="KW-1185">Reference proteome</keyword>
<protein>
    <recommendedName>
        <fullName evidence="4">Phage integrase family protein</fullName>
    </recommendedName>
</protein>
<evidence type="ECO:0000313" key="2">
    <source>
        <dbReference type="EMBL" id="SDX60045.1"/>
    </source>
</evidence>
<dbReference type="AlphaFoldDB" id="A0A1H3D0Z6"/>
<dbReference type="InterPro" id="IPR013762">
    <property type="entry name" value="Integrase-like_cat_sf"/>
</dbReference>
<dbReference type="Proteomes" id="UP000198569">
    <property type="component" value="Unassembled WGS sequence"/>
</dbReference>
<gene>
    <name evidence="2" type="ORF">SAMN05444338_11265</name>
</gene>
<dbReference type="Gene3D" id="1.10.443.10">
    <property type="entry name" value="Intergrase catalytic core"/>
    <property type="match status" value="1"/>
</dbReference>
<dbReference type="EMBL" id="FNMV01000012">
    <property type="protein sequence ID" value="SDX60045.1"/>
    <property type="molecule type" value="Genomic_DNA"/>
</dbReference>
<dbReference type="OrthoDB" id="1308770at2"/>
<evidence type="ECO:0008006" key="4">
    <source>
        <dbReference type="Google" id="ProtNLM"/>
    </source>
</evidence>
<dbReference type="RefSeq" id="WP_091433888.1">
    <property type="nucleotide sequence ID" value="NZ_FNMV01000012.1"/>
</dbReference>
<dbReference type="GO" id="GO:0006310">
    <property type="term" value="P:DNA recombination"/>
    <property type="evidence" value="ECO:0007669"/>
    <property type="project" value="UniProtKB-KW"/>
</dbReference>
<dbReference type="GO" id="GO:0003677">
    <property type="term" value="F:DNA binding"/>
    <property type="evidence" value="ECO:0007669"/>
    <property type="project" value="InterPro"/>
</dbReference>
<dbReference type="InterPro" id="IPR011010">
    <property type="entry name" value="DNA_brk_join_enz"/>
</dbReference>
<proteinExistence type="predicted"/>